<keyword evidence="7 10" id="KW-0472">Membrane</keyword>
<evidence type="ECO:0000256" key="6">
    <source>
        <dbReference type="ARBA" id="ARBA00023034"/>
    </source>
</evidence>
<reference evidence="12 13" key="1">
    <citation type="journal article" date="2019" name="Nat. Ecol. Evol.">
        <title>Megaphylogeny resolves global patterns of mushroom evolution.</title>
        <authorList>
            <person name="Varga T."/>
            <person name="Krizsan K."/>
            <person name="Foldi C."/>
            <person name="Dima B."/>
            <person name="Sanchez-Garcia M."/>
            <person name="Sanchez-Ramirez S."/>
            <person name="Szollosi G.J."/>
            <person name="Szarkandi J.G."/>
            <person name="Papp V."/>
            <person name="Albert L."/>
            <person name="Andreopoulos W."/>
            <person name="Angelini C."/>
            <person name="Antonin V."/>
            <person name="Barry K.W."/>
            <person name="Bougher N.L."/>
            <person name="Buchanan P."/>
            <person name="Buyck B."/>
            <person name="Bense V."/>
            <person name="Catcheside P."/>
            <person name="Chovatia M."/>
            <person name="Cooper J."/>
            <person name="Damon W."/>
            <person name="Desjardin D."/>
            <person name="Finy P."/>
            <person name="Geml J."/>
            <person name="Haridas S."/>
            <person name="Hughes K."/>
            <person name="Justo A."/>
            <person name="Karasinski D."/>
            <person name="Kautmanova I."/>
            <person name="Kiss B."/>
            <person name="Kocsube S."/>
            <person name="Kotiranta H."/>
            <person name="LaButti K.M."/>
            <person name="Lechner B.E."/>
            <person name="Liimatainen K."/>
            <person name="Lipzen A."/>
            <person name="Lukacs Z."/>
            <person name="Mihaltcheva S."/>
            <person name="Morgado L.N."/>
            <person name="Niskanen T."/>
            <person name="Noordeloos M.E."/>
            <person name="Ohm R.A."/>
            <person name="Ortiz-Santana B."/>
            <person name="Ovrebo C."/>
            <person name="Racz N."/>
            <person name="Riley R."/>
            <person name="Savchenko A."/>
            <person name="Shiryaev A."/>
            <person name="Soop K."/>
            <person name="Spirin V."/>
            <person name="Szebenyi C."/>
            <person name="Tomsovsky M."/>
            <person name="Tulloss R.E."/>
            <person name="Uehling J."/>
            <person name="Grigoriev I.V."/>
            <person name="Vagvolgyi C."/>
            <person name="Papp T."/>
            <person name="Martin F.M."/>
            <person name="Miettinen O."/>
            <person name="Hibbett D.S."/>
            <person name="Nagy L.G."/>
        </authorList>
    </citation>
    <scope>NUCLEOTIDE SEQUENCE [LARGE SCALE GENOMIC DNA]</scope>
    <source>
        <strain evidence="12 13">CBS 121175</strain>
    </source>
</reference>
<dbReference type="FunFam" id="1.20.5.110:FF:000057">
    <property type="entry name" value="SNARE complex subunit (Bet1), putative"/>
    <property type="match status" value="1"/>
</dbReference>
<comment type="subcellular location">
    <subcellularLocation>
        <location evidence="8">Endomembrane system</location>
        <topology evidence="8">Single-pass type IV membrane protein</topology>
    </subcellularLocation>
    <subcellularLocation>
        <location evidence="1">Golgi apparatus membrane</location>
    </subcellularLocation>
</comment>
<dbReference type="OrthoDB" id="261831at2759"/>
<evidence type="ECO:0000256" key="2">
    <source>
        <dbReference type="ARBA" id="ARBA00022448"/>
    </source>
</evidence>
<accession>A0A5C3KIR7</accession>
<dbReference type="Gene3D" id="1.20.5.110">
    <property type="match status" value="1"/>
</dbReference>
<evidence type="ECO:0000259" key="11">
    <source>
        <dbReference type="PROSITE" id="PS50192"/>
    </source>
</evidence>
<evidence type="ECO:0000256" key="4">
    <source>
        <dbReference type="ARBA" id="ARBA00022927"/>
    </source>
</evidence>
<dbReference type="SUPFAM" id="SSF58038">
    <property type="entry name" value="SNARE fusion complex"/>
    <property type="match status" value="1"/>
</dbReference>
<proteinExistence type="predicted"/>
<evidence type="ECO:0000256" key="10">
    <source>
        <dbReference type="SAM" id="Phobius"/>
    </source>
</evidence>
<keyword evidence="2" id="KW-0813">Transport</keyword>
<dbReference type="Proteomes" id="UP000307440">
    <property type="component" value="Unassembled WGS sequence"/>
</dbReference>
<evidence type="ECO:0000256" key="3">
    <source>
        <dbReference type="ARBA" id="ARBA00022692"/>
    </source>
</evidence>
<dbReference type="STRING" id="230819.A0A5C3KIR7"/>
<dbReference type="PANTHER" id="PTHR12791">
    <property type="entry name" value="GOLGI SNARE BET1-RELATED"/>
    <property type="match status" value="1"/>
</dbReference>
<feature type="transmembrane region" description="Helical" evidence="10">
    <location>
        <begin position="117"/>
        <end position="137"/>
    </location>
</feature>
<dbReference type="EMBL" id="ML210310">
    <property type="protein sequence ID" value="TFK20151.1"/>
    <property type="molecule type" value="Genomic_DNA"/>
</dbReference>
<organism evidence="12 13">
    <name type="scientific">Coprinopsis marcescibilis</name>
    <name type="common">Agaric fungus</name>
    <name type="synonym">Psathyrella marcescibilis</name>
    <dbReference type="NCBI Taxonomy" id="230819"/>
    <lineage>
        <taxon>Eukaryota</taxon>
        <taxon>Fungi</taxon>
        <taxon>Dikarya</taxon>
        <taxon>Basidiomycota</taxon>
        <taxon>Agaricomycotina</taxon>
        <taxon>Agaricomycetes</taxon>
        <taxon>Agaricomycetidae</taxon>
        <taxon>Agaricales</taxon>
        <taxon>Agaricineae</taxon>
        <taxon>Psathyrellaceae</taxon>
        <taxon>Coprinopsis</taxon>
    </lineage>
</organism>
<evidence type="ECO:0000313" key="13">
    <source>
        <dbReference type="Proteomes" id="UP000307440"/>
    </source>
</evidence>
<keyword evidence="6" id="KW-0333">Golgi apparatus</keyword>
<dbReference type="AlphaFoldDB" id="A0A5C3KIR7"/>
<evidence type="ECO:0000256" key="7">
    <source>
        <dbReference type="ARBA" id="ARBA00023136"/>
    </source>
</evidence>
<feature type="region of interest" description="Disordered" evidence="9">
    <location>
        <begin position="1"/>
        <end position="45"/>
    </location>
</feature>
<evidence type="ECO:0000313" key="12">
    <source>
        <dbReference type="EMBL" id="TFK20151.1"/>
    </source>
</evidence>
<keyword evidence="13" id="KW-1185">Reference proteome</keyword>
<dbReference type="GO" id="GO:0015031">
    <property type="term" value="P:protein transport"/>
    <property type="evidence" value="ECO:0007669"/>
    <property type="project" value="UniProtKB-KW"/>
</dbReference>
<evidence type="ECO:0000256" key="8">
    <source>
        <dbReference type="ARBA" id="ARBA00046280"/>
    </source>
</evidence>
<feature type="compositionally biased region" description="Polar residues" evidence="9">
    <location>
        <begin position="18"/>
        <end position="42"/>
    </location>
</feature>
<dbReference type="GO" id="GO:0000139">
    <property type="term" value="C:Golgi membrane"/>
    <property type="evidence" value="ECO:0007669"/>
    <property type="project" value="UniProtKB-SubCell"/>
</dbReference>
<dbReference type="InterPro" id="IPR000727">
    <property type="entry name" value="T_SNARE_dom"/>
</dbReference>
<keyword evidence="5 10" id="KW-1133">Transmembrane helix</keyword>
<dbReference type="PROSITE" id="PS50192">
    <property type="entry name" value="T_SNARE"/>
    <property type="match status" value="1"/>
</dbReference>
<dbReference type="SMART" id="SM00397">
    <property type="entry name" value="t_SNARE"/>
    <property type="match status" value="1"/>
</dbReference>
<protein>
    <submittedName>
        <fullName evidence="12">Protein transport protein BET1</fullName>
    </submittedName>
</protein>
<dbReference type="CDD" id="cd15853">
    <property type="entry name" value="SNARE_Bet1"/>
    <property type="match status" value="1"/>
</dbReference>
<keyword evidence="4" id="KW-0653">Protein transport</keyword>
<keyword evidence="3 10" id="KW-0812">Transmembrane</keyword>
<evidence type="ECO:0000256" key="9">
    <source>
        <dbReference type="SAM" id="MobiDB-lite"/>
    </source>
</evidence>
<name>A0A5C3KIR7_COPMA</name>
<feature type="domain" description="T-SNARE coiled-coil homology" evidence="11">
    <location>
        <begin position="47"/>
        <end position="109"/>
    </location>
</feature>
<sequence>MSQRIRAPNSLRDRSTLLGHSTPSSSGRASPLNNNSQYQPNGQRFVDDLEGQNDEALESLSNKVKLLKNLTVGIGNEVRESTVQLSQMNDAFAETGDILSGTFRRMNNMAERHGCKWLWYIVFFVIVFWFFIVVWWFRR</sequence>
<gene>
    <name evidence="12" type="ORF">FA15DRAFT_625789</name>
</gene>
<evidence type="ECO:0000256" key="1">
    <source>
        <dbReference type="ARBA" id="ARBA00004394"/>
    </source>
</evidence>
<dbReference type="InterPro" id="IPR039899">
    <property type="entry name" value="BET1_SNARE"/>
</dbReference>
<evidence type="ECO:0000256" key="5">
    <source>
        <dbReference type="ARBA" id="ARBA00022989"/>
    </source>
</evidence>